<accession>A0A5C4LFB3</accession>
<proteinExistence type="predicted"/>
<name>A0A5C4LFB3_9HYPH</name>
<dbReference type="AlphaFoldDB" id="A0A5C4LFB3"/>
<comment type="caution">
    <text evidence="3">The sequence shown here is derived from an EMBL/GenBank/DDBJ whole genome shotgun (WGS) entry which is preliminary data.</text>
</comment>
<dbReference type="InterPro" id="IPR056909">
    <property type="entry name" value="SU10_portal"/>
</dbReference>
<feature type="region of interest" description="Disordered" evidence="2">
    <location>
        <begin position="774"/>
        <end position="807"/>
    </location>
</feature>
<dbReference type="RefSeq" id="WP_139037921.1">
    <property type="nucleotide sequence ID" value="NZ_VDDA01000011.1"/>
</dbReference>
<feature type="coiled-coil region" evidence="1">
    <location>
        <begin position="654"/>
        <end position="681"/>
    </location>
</feature>
<evidence type="ECO:0000256" key="2">
    <source>
        <dbReference type="SAM" id="MobiDB-lite"/>
    </source>
</evidence>
<organism evidence="3 4">
    <name type="scientific">Methylobacterium terricola</name>
    <dbReference type="NCBI Taxonomy" id="2583531"/>
    <lineage>
        <taxon>Bacteria</taxon>
        <taxon>Pseudomonadati</taxon>
        <taxon>Pseudomonadota</taxon>
        <taxon>Alphaproteobacteria</taxon>
        <taxon>Hyphomicrobiales</taxon>
        <taxon>Methylobacteriaceae</taxon>
        <taxon>Methylobacterium</taxon>
    </lineage>
</organism>
<feature type="compositionally biased region" description="Low complexity" evidence="2">
    <location>
        <begin position="775"/>
        <end position="793"/>
    </location>
</feature>
<reference evidence="3 4" key="1">
    <citation type="submission" date="2019-06" db="EMBL/GenBank/DDBJ databases">
        <title>Genome of Methylobacterium sp. 17Sr1-39.</title>
        <authorList>
            <person name="Seo T."/>
        </authorList>
    </citation>
    <scope>NUCLEOTIDE SEQUENCE [LARGE SCALE GENOMIC DNA]</scope>
    <source>
        <strain evidence="3 4">17Sr1-39</strain>
    </source>
</reference>
<evidence type="ECO:0000256" key="1">
    <source>
        <dbReference type="SAM" id="Coils"/>
    </source>
</evidence>
<dbReference type="Pfam" id="PF23899">
    <property type="entry name" value="SU10_portal"/>
    <property type="match status" value="1"/>
</dbReference>
<dbReference type="EMBL" id="VDDA01000011">
    <property type="protein sequence ID" value="TNC10847.1"/>
    <property type="molecule type" value="Genomic_DNA"/>
</dbReference>
<sequence>MDDDTFQGVVYKLAQDAEFHIDHDVAPQRIKATQFYNAEPLGDEEDGRSQFVLSVVRDATNAILPSLHRVFMGSEHAVEFVPTNEAEVQMAKDATDAVNHIFWNKCHGFSQVLEPAFQDALIRGAGVLYWWFEKKERVREFTVKGLTEEEMDLYVAHDPDDIEIVSKEECECEDYATPHQADPLNPAEDPAVASAVETVMSTIVPEMLALDPTAQISIEIPKTYNFRIRRTTREPVAMIKAIPPEQFIINRSATHEGDSLCIGRRQVVTVSDLVSTGFDLDEILENCGTSPIYSVGPTNMEAEVRDPALLWGRYDNSGDDSLRQVLYSELFVKIDRDQDGVAELWRVQTLGEHHYILHAEIYEDDEPPFALLCPFPTAHKALGESLAERLIDLQSIESRIWRNTLDSFASSIFPRMAVVEGQVNLDDVLSNEVGAVIRMRTPGAVQEIGHTFLGAQAMGLLQQLQQVKAERTGVSAASQGLDPEVLQSTTASAVAATTSAADQTAEIIARRFADGMKRAFSGLLRTICRHFDEPLDIRRSDGTTTQIDPRQINPDLLVSTNTGLGKGKDSDRLQMFANLLQYQQMIIQAVGPNGPVGPQEIRNTIASMMNIAGIKDVSKYIKPIPLNYQPPNPQQAPNPQMYLAQGQIQNDQIKLKLEMQKMQLEHERQVAKMQMDMALEREKLAQERVLQLATIQAQYGSQLQQAEMDRELDIEKAHINLTGQMMQQDAAHSHEMGKAHFAAMQQRMTQQADQAHAADEAHLDRLAGLHTQDLQQSHAADMQASQQAADAAMTPDSGASDDAAPSV</sequence>
<gene>
    <name evidence="3" type="ORF">FF100_22105</name>
</gene>
<keyword evidence="1" id="KW-0175">Coiled coil</keyword>
<evidence type="ECO:0008006" key="5">
    <source>
        <dbReference type="Google" id="ProtNLM"/>
    </source>
</evidence>
<evidence type="ECO:0000313" key="4">
    <source>
        <dbReference type="Proteomes" id="UP000305267"/>
    </source>
</evidence>
<protein>
    <recommendedName>
        <fullName evidence="5">Phage P22-like portal protein</fullName>
    </recommendedName>
</protein>
<evidence type="ECO:0000313" key="3">
    <source>
        <dbReference type="EMBL" id="TNC10847.1"/>
    </source>
</evidence>
<dbReference type="Proteomes" id="UP000305267">
    <property type="component" value="Unassembled WGS sequence"/>
</dbReference>
<dbReference type="OrthoDB" id="5464900at2"/>
<keyword evidence="4" id="KW-1185">Reference proteome</keyword>